<evidence type="ECO:0000256" key="1">
    <source>
        <dbReference type="SAM" id="MobiDB-lite"/>
    </source>
</evidence>
<name>A0ABQ5SLZ9_9CHLO</name>
<feature type="compositionally biased region" description="Acidic residues" evidence="1">
    <location>
        <begin position="303"/>
        <end position="316"/>
    </location>
</feature>
<reference evidence="2 3" key="1">
    <citation type="journal article" date="2023" name="IScience">
        <title>Expanded male sex-determining region conserved during the evolution of homothallism in the green alga Volvox.</title>
        <authorList>
            <person name="Yamamoto K."/>
            <person name="Matsuzaki R."/>
            <person name="Mahakham W."/>
            <person name="Heman W."/>
            <person name="Sekimoto H."/>
            <person name="Kawachi M."/>
            <person name="Minakuchi Y."/>
            <person name="Toyoda A."/>
            <person name="Nozaki H."/>
        </authorList>
    </citation>
    <scope>NUCLEOTIDE SEQUENCE [LARGE SCALE GENOMIC DNA]</scope>
    <source>
        <strain evidence="2 3">NIES-4468</strain>
    </source>
</reference>
<gene>
    <name evidence="2" type="ORF">VaNZ11_016123</name>
</gene>
<organism evidence="2 3">
    <name type="scientific">Volvox africanus</name>
    <dbReference type="NCBI Taxonomy" id="51714"/>
    <lineage>
        <taxon>Eukaryota</taxon>
        <taxon>Viridiplantae</taxon>
        <taxon>Chlorophyta</taxon>
        <taxon>core chlorophytes</taxon>
        <taxon>Chlorophyceae</taxon>
        <taxon>CS clade</taxon>
        <taxon>Chlamydomonadales</taxon>
        <taxon>Volvocaceae</taxon>
        <taxon>Volvox</taxon>
    </lineage>
</organism>
<sequence length="596" mass="60558">RDHRRFPAAPFVGTEPGPGPGAGADSLASPFGTSASSSAALAVVITPRPKPQAQLFANRGDPTGSEVVAQGLQVVPAGATARRDSGVALYRLSSPAGRKSVISETTLPFAFPAAVATSPGATAGGEARNTPVSPVELTAVAIPPTRLQQDLTACSTAAQRLRTLYRNCGFSSSEMSTDSDEERDDVVGGRREKGAKGGAAENGKEVCSPPAAAAAAAAYSMSPRAPGLPPKGAAATAGAIGAEAVLTLGHARGMGLMVRPQVPPPPSVGDVLEVALYGTGAPAANATQLAERIQSWWLRGSEEADADDNDNGDGDGDGGGGGGGDDRRTPAAAAAAPSSKLLSWPGWSAVKMLCAGVEDEIVQKMTEGKNDWGAAVNVAAPSSSNPTVSSVDGGGGGGGCHVLWESPAFGGPLCAGRELTVAALLPEKPCKPVVPSPLVARVLAALEQERIAGRFLRLPAAVVWGDGCPISAGEGAIAAEDDLWMVAPPPPQLRALEAAAFAPPQPSQPRGETRAHSIPSSFGDGGSAAPQDIAASSSAVHPETSVAMAYFQHEVKVFNELYEEESRGLAQRRATVVPNVTFRPLDTEELVTTIAR</sequence>
<feature type="region of interest" description="Disordered" evidence="1">
    <location>
        <begin position="1"/>
        <end position="32"/>
    </location>
</feature>
<feature type="non-terminal residue" evidence="2">
    <location>
        <position position="1"/>
    </location>
</feature>
<feature type="compositionally biased region" description="Basic and acidic residues" evidence="1">
    <location>
        <begin position="185"/>
        <end position="195"/>
    </location>
</feature>
<accession>A0ABQ5SLZ9</accession>
<dbReference type="Proteomes" id="UP001165090">
    <property type="component" value="Unassembled WGS sequence"/>
</dbReference>
<comment type="caution">
    <text evidence="2">The sequence shown here is derived from an EMBL/GenBank/DDBJ whole genome shotgun (WGS) entry which is preliminary data.</text>
</comment>
<evidence type="ECO:0000313" key="2">
    <source>
        <dbReference type="EMBL" id="GLI71007.1"/>
    </source>
</evidence>
<keyword evidence="3" id="KW-1185">Reference proteome</keyword>
<proteinExistence type="predicted"/>
<feature type="region of interest" description="Disordered" evidence="1">
    <location>
        <begin position="170"/>
        <end position="206"/>
    </location>
</feature>
<feature type="region of interest" description="Disordered" evidence="1">
    <location>
        <begin position="502"/>
        <end position="537"/>
    </location>
</feature>
<protein>
    <submittedName>
        <fullName evidence="2">Uncharacterized protein</fullName>
    </submittedName>
</protein>
<dbReference type="EMBL" id="BSDZ01000101">
    <property type="protein sequence ID" value="GLI71007.1"/>
    <property type="molecule type" value="Genomic_DNA"/>
</dbReference>
<evidence type="ECO:0000313" key="3">
    <source>
        <dbReference type="Proteomes" id="UP001165090"/>
    </source>
</evidence>
<feature type="region of interest" description="Disordered" evidence="1">
    <location>
        <begin position="303"/>
        <end position="337"/>
    </location>
</feature>